<name>A0A849HE16_9MICO</name>
<gene>
    <name evidence="1" type="ORF">HJG52_02405</name>
</gene>
<dbReference type="AlphaFoldDB" id="A0A849HE16"/>
<sequence>MIIADPLFVAAEVEWRTESMLGHRIGQTPALPARHHRLRAAVSRAFAGQRHLHRHHSFGQA</sequence>
<dbReference type="EMBL" id="JABEPQ010000001">
    <property type="protein sequence ID" value="NNM44854.1"/>
    <property type="molecule type" value="Genomic_DNA"/>
</dbReference>
<keyword evidence="2" id="KW-1185">Reference proteome</keyword>
<organism evidence="1 2">
    <name type="scientific">Knoellia koreensis</name>
    <dbReference type="NCBI Taxonomy" id="2730921"/>
    <lineage>
        <taxon>Bacteria</taxon>
        <taxon>Bacillati</taxon>
        <taxon>Actinomycetota</taxon>
        <taxon>Actinomycetes</taxon>
        <taxon>Micrococcales</taxon>
        <taxon>Intrasporangiaceae</taxon>
        <taxon>Knoellia</taxon>
    </lineage>
</organism>
<reference evidence="1 2" key="1">
    <citation type="submission" date="2020-04" db="EMBL/GenBank/DDBJ databases">
        <title>Knoellia sp. isolate from air conditioner.</title>
        <authorList>
            <person name="Chea S."/>
            <person name="Kim D.-U."/>
        </authorList>
    </citation>
    <scope>NUCLEOTIDE SEQUENCE [LARGE SCALE GENOMIC DNA]</scope>
    <source>
        <strain evidence="1 2">DB2414S</strain>
    </source>
</reference>
<evidence type="ECO:0000313" key="2">
    <source>
        <dbReference type="Proteomes" id="UP000588586"/>
    </source>
</evidence>
<protein>
    <submittedName>
        <fullName evidence="1">Uncharacterized protein</fullName>
    </submittedName>
</protein>
<evidence type="ECO:0000313" key="1">
    <source>
        <dbReference type="EMBL" id="NNM44854.1"/>
    </source>
</evidence>
<dbReference type="RefSeq" id="WP_171241957.1">
    <property type="nucleotide sequence ID" value="NZ_JABEPQ010000001.1"/>
</dbReference>
<accession>A0A849HE16</accession>
<comment type="caution">
    <text evidence="1">The sequence shown here is derived from an EMBL/GenBank/DDBJ whole genome shotgun (WGS) entry which is preliminary data.</text>
</comment>
<proteinExistence type="predicted"/>
<dbReference type="Proteomes" id="UP000588586">
    <property type="component" value="Unassembled WGS sequence"/>
</dbReference>